<evidence type="ECO:0000256" key="2">
    <source>
        <dbReference type="ARBA" id="ARBA00022827"/>
    </source>
</evidence>
<evidence type="ECO:0000313" key="6">
    <source>
        <dbReference type="EMBL" id="KEY73421.1"/>
    </source>
</evidence>
<dbReference type="PANTHER" id="PTHR46865">
    <property type="entry name" value="OXIDOREDUCTASE-RELATED"/>
    <property type="match status" value="1"/>
</dbReference>
<feature type="domain" description="FAD-binding" evidence="5">
    <location>
        <begin position="2"/>
        <end position="317"/>
    </location>
</feature>
<keyword evidence="1" id="KW-0285">Flavoprotein</keyword>
<name>A0A084B792_STACB</name>
<keyword evidence="3" id="KW-0560">Oxidoreductase</keyword>
<feature type="transmembrane region" description="Helical" evidence="4">
    <location>
        <begin position="379"/>
        <end position="401"/>
    </location>
</feature>
<dbReference type="EMBL" id="KL647843">
    <property type="protein sequence ID" value="KEY73421.1"/>
    <property type="molecule type" value="Genomic_DNA"/>
</dbReference>
<keyword evidence="4" id="KW-0472">Membrane</keyword>
<evidence type="ECO:0000313" key="7">
    <source>
        <dbReference type="Proteomes" id="UP000028045"/>
    </source>
</evidence>
<dbReference type="SUPFAM" id="SSF51905">
    <property type="entry name" value="FAD/NAD(P)-binding domain"/>
    <property type="match status" value="1"/>
</dbReference>
<evidence type="ECO:0000256" key="4">
    <source>
        <dbReference type="SAM" id="Phobius"/>
    </source>
</evidence>
<evidence type="ECO:0000259" key="5">
    <source>
        <dbReference type="Pfam" id="PF01494"/>
    </source>
</evidence>
<keyword evidence="4" id="KW-0812">Transmembrane</keyword>
<evidence type="ECO:0000256" key="3">
    <source>
        <dbReference type="ARBA" id="ARBA00023002"/>
    </source>
</evidence>
<evidence type="ECO:0000256" key="1">
    <source>
        <dbReference type="ARBA" id="ARBA00022630"/>
    </source>
</evidence>
<protein>
    <recommendedName>
        <fullName evidence="5">FAD-binding domain-containing protein</fullName>
    </recommendedName>
</protein>
<organism evidence="6 7">
    <name type="scientific">Stachybotrys chartarum (strain CBS 109288 / IBT 7711)</name>
    <name type="common">Toxic black mold</name>
    <name type="synonym">Stilbospora chartarum</name>
    <dbReference type="NCBI Taxonomy" id="1280523"/>
    <lineage>
        <taxon>Eukaryota</taxon>
        <taxon>Fungi</taxon>
        <taxon>Dikarya</taxon>
        <taxon>Ascomycota</taxon>
        <taxon>Pezizomycotina</taxon>
        <taxon>Sordariomycetes</taxon>
        <taxon>Hypocreomycetidae</taxon>
        <taxon>Hypocreales</taxon>
        <taxon>Stachybotryaceae</taxon>
        <taxon>Stachybotrys</taxon>
    </lineage>
</organism>
<dbReference type="InterPro" id="IPR036188">
    <property type="entry name" value="FAD/NAD-bd_sf"/>
</dbReference>
<dbReference type="InterPro" id="IPR051704">
    <property type="entry name" value="FAD_aromatic-hydroxylase"/>
</dbReference>
<reference evidence="6 7" key="1">
    <citation type="journal article" date="2014" name="BMC Genomics">
        <title>Comparative genome sequencing reveals chemotype-specific gene clusters in the toxigenic black mold Stachybotrys.</title>
        <authorList>
            <person name="Semeiks J."/>
            <person name="Borek D."/>
            <person name="Otwinowski Z."/>
            <person name="Grishin N.V."/>
        </authorList>
    </citation>
    <scope>NUCLEOTIDE SEQUENCE [LARGE SCALE GENOMIC DNA]</scope>
    <source>
        <strain evidence="7">CBS 109288 / IBT 7711</strain>
    </source>
</reference>
<dbReference type="Gene3D" id="3.50.50.60">
    <property type="entry name" value="FAD/NAD(P)-binding domain"/>
    <property type="match status" value="1"/>
</dbReference>
<sequence length="419" mass="46115">MKVLISGGGIAGPALAFWFAKLGYNVTVVERFPRLRTNGLQIDLRESGVEVLKRMGLEEAFRAKAVEEAGTQLVDSSGKRRAWFPATKQPGSFTSEYEIMRGDLCQLFYDATKESVEYVFGTWITSFEENEQHVKVNFANGTTDNFDLLVGADGQNSRTRKMMLGSDVPDAFHPFRDVTAYYSIRRPVQEGEEFVATMYVTTGNRAMMTRRTSPDKLLVYAGGAEPEELKDIRPGDVEAQKKALCKMYKGAGWITEELLEAAKDSTDFHCERLGMVKLDSWSKGRVVLVGDAAYCPSANTGMGTTLSVLGAYILAGEIGKRCGRGDRLAANGATNTKTNLLAAFDAYERTLRPFTDFVQGGVPKEGGSAWFPTSAFGIWAAYLIMGVASALRINLLGAMFIQRTPKGWETPDYSQVFSL</sequence>
<keyword evidence="2" id="KW-0274">FAD</keyword>
<accession>A0A084B792</accession>
<dbReference type="OrthoDB" id="655030at2759"/>
<keyword evidence="4" id="KW-1133">Transmembrane helix</keyword>
<dbReference type="Pfam" id="PF01494">
    <property type="entry name" value="FAD_binding_3"/>
    <property type="match status" value="1"/>
</dbReference>
<dbReference type="HOGENOM" id="CLU_009665_1_1_1"/>
<gene>
    <name evidence="6" type="ORF">S7711_06840</name>
</gene>
<keyword evidence="7" id="KW-1185">Reference proteome</keyword>
<dbReference type="InterPro" id="IPR002938">
    <property type="entry name" value="FAD-bd"/>
</dbReference>
<proteinExistence type="predicted"/>
<dbReference type="PANTHER" id="PTHR46865:SF7">
    <property type="entry name" value="MONOOXYGENASE, PUTATIVE (AFU_ORTHOLOGUE AFUA_8G07040)-RELATED"/>
    <property type="match status" value="1"/>
</dbReference>
<dbReference type="Proteomes" id="UP000028045">
    <property type="component" value="Unassembled WGS sequence"/>
</dbReference>
<dbReference type="GO" id="GO:0016491">
    <property type="term" value="F:oxidoreductase activity"/>
    <property type="evidence" value="ECO:0007669"/>
    <property type="project" value="UniProtKB-KW"/>
</dbReference>
<dbReference type="PRINTS" id="PR00420">
    <property type="entry name" value="RNGMNOXGNASE"/>
</dbReference>
<dbReference type="GO" id="GO:0071949">
    <property type="term" value="F:FAD binding"/>
    <property type="evidence" value="ECO:0007669"/>
    <property type="project" value="InterPro"/>
</dbReference>
<dbReference type="AlphaFoldDB" id="A0A084B792"/>